<keyword evidence="1" id="KW-0472">Membrane</keyword>
<feature type="non-terminal residue" evidence="2">
    <location>
        <position position="1"/>
    </location>
</feature>
<accession>A0A161M9J4</accession>
<sequence>NRKDQPFHYRTVVTPSHRMFLGAPSVVADMGGHVKDPQEVIKEEMGRNIIYEKSKFSVVPIVKHDNVEEIVSVPFTAAERLVWDWQAVAVVSAIAACLLFFLVIAIFVLYNARQWRKEKFPYNAESEEMSTRVALIQPSLEASAAEGNNTNKFLQQFLSLNESPMKEKIGHNELQNS</sequence>
<name>A0A161M9J4_TRIIF</name>
<dbReference type="AlphaFoldDB" id="A0A161M9J4"/>
<feature type="transmembrane region" description="Helical" evidence="1">
    <location>
        <begin position="85"/>
        <end position="110"/>
    </location>
</feature>
<proteinExistence type="predicted"/>
<keyword evidence="1" id="KW-0812">Transmembrane</keyword>
<keyword evidence="1" id="KW-1133">Transmembrane helix</keyword>
<dbReference type="EMBL" id="GEMB01003990">
    <property type="protein sequence ID" value="JAR99270.1"/>
    <property type="molecule type" value="Transcribed_RNA"/>
</dbReference>
<reference evidence="2" key="1">
    <citation type="submission" date="2016-04" db="EMBL/GenBank/DDBJ databases">
        <authorList>
            <person name="Calderon-Fernandez G.M.Sr."/>
        </authorList>
    </citation>
    <scope>NUCLEOTIDE SEQUENCE</scope>
    <source>
        <strain evidence="2">Int1</strain>
        <tissue evidence="2">Integument</tissue>
    </source>
</reference>
<evidence type="ECO:0000256" key="1">
    <source>
        <dbReference type="SAM" id="Phobius"/>
    </source>
</evidence>
<reference evidence="2" key="2">
    <citation type="journal article" date="2017" name="J. Med. Entomol.">
        <title>Transcriptome Analysis of the Triatoma infestans (Hemiptera: Reduviidae) Integument.</title>
        <authorList>
            <person name="Calderon-Fernandez G.M."/>
            <person name="Moriconi D.E."/>
            <person name="Dulbecco A.B."/>
            <person name="Juarez M.P."/>
        </authorList>
    </citation>
    <scope>NUCLEOTIDE SEQUENCE</scope>
    <source>
        <strain evidence="2">Int1</strain>
        <tissue evidence="2">Integument</tissue>
    </source>
</reference>
<protein>
    <submittedName>
        <fullName evidence="2">Uncharacterized protein</fullName>
    </submittedName>
</protein>
<organism evidence="2">
    <name type="scientific">Triatoma infestans</name>
    <name type="common">Assassin bug</name>
    <dbReference type="NCBI Taxonomy" id="30076"/>
    <lineage>
        <taxon>Eukaryota</taxon>
        <taxon>Metazoa</taxon>
        <taxon>Ecdysozoa</taxon>
        <taxon>Arthropoda</taxon>
        <taxon>Hexapoda</taxon>
        <taxon>Insecta</taxon>
        <taxon>Pterygota</taxon>
        <taxon>Neoptera</taxon>
        <taxon>Paraneoptera</taxon>
        <taxon>Hemiptera</taxon>
        <taxon>Heteroptera</taxon>
        <taxon>Panheteroptera</taxon>
        <taxon>Cimicomorpha</taxon>
        <taxon>Reduviidae</taxon>
        <taxon>Triatominae</taxon>
        <taxon>Triatoma</taxon>
    </lineage>
</organism>
<evidence type="ECO:0000313" key="2">
    <source>
        <dbReference type="EMBL" id="JAR99270.1"/>
    </source>
</evidence>